<feature type="domain" description="ABC transmembrane type-1" evidence="9">
    <location>
        <begin position="203"/>
        <end position="411"/>
    </location>
</feature>
<dbReference type="InterPro" id="IPR035906">
    <property type="entry name" value="MetI-like_sf"/>
</dbReference>
<evidence type="ECO:0000256" key="1">
    <source>
        <dbReference type="ARBA" id="ARBA00004651"/>
    </source>
</evidence>
<keyword evidence="4" id="KW-1003">Cell membrane</keyword>
<evidence type="ECO:0000256" key="7">
    <source>
        <dbReference type="ARBA" id="ARBA00023136"/>
    </source>
</evidence>
<dbReference type="AlphaFoldDB" id="A0A4R1EYL5"/>
<keyword evidence="5 8" id="KW-0812">Transmembrane</keyword>
<sequence length="423" mass="47205">MTKSETGDLKTADGISLKLSLQRSLRRKKRNALLLVAPLFLFILITFILPIFYMLMKSVDNSITQEILPTAAPLLLKWDPKSGELPDEEVFKAFIIDGKVAAKEKTINRLGKRLNYEKSGTSSLFRKTGRKLRKLDPEKLTTTYQEALIGMDKKWGKLETWQLLHRESGPYTKSYFLSAVDMKQDVDGVTWKAEDSQIYLNLFKRTLWLSFLITFLTVLLGYPIAYLLATLKTSTSNLLIILVLLPFWTSLLVRTSSWIALLQKEGVINDFLFAIGLISNDGRLAMIHNQTGTVVAMTHILLPFMILPLFSVMKTINPSYVRAARSMGADSFTAFRRVYFPNTIAGIGAGGILVFILSIGYYITPALVGGTQGTLISNFIAYHISGSLNWGLAAALGTLLLLLVVALYILYDKIVGIDNMKLG</sequence>
<keyword evidence="7 8" id="KW-0472">Membrane</keyword>
<evidence type="ECO:0000256" key="3">
    <source>
        <dbReference type="ARBA" id="ARBA00022448"/>
    </source>
</evidence>
<dbReference type="OrthoDB" id="9807047at2"/>
<keyword evidence="11" id="KW-1185">Reference proteome</keyword>
<evidence type="ECO:0000256" key="5">
    <source>
        <dbReference type="ARBA" id="ARBA00022692"/>
    </source>
</evidence>
<dbReference type="CDD" id="cd06261">
    <property type="entry name" value="TM_PBP2"/>
    <property type="match status" value="1"/>
</dbReference>
<dbReference type="EMBL" id="SMFQ01000004">
    <property type="protein sequence ID" value="TCJ84999.1"/>
    <property type="molecule type" value="Genomic_DNA"/>
</dbReference>
<dbReference type="Gene3D" id="1.10.3720.10">
    <property type="entry name" value="MetI-like"/>
    <property type="match status" value="1"/>
</dbReference>
<dbReference type="GO" id="GO:0055085">
    <property type="term" value="P:transmembrane transport"/>
    <property type="evidence" value="ECO:0007669"/>
    <property type="project" value="InterPro"/>
</dbReference>
<name>A0A4R1EYL5_9GAMM</name>
<accession>A0A4R1EYL5</accession>
<evidence type="ECO:0000313" key="10">
    <source>
        <dbReference type="EMBL" id="TCJ84999.1"/>
    </source>
</evidence>
<gene>
    <name evidence="10" type="ORF">EV695_2964</name>
</gene>
<comment type="caution">
    <text evidence="10">The sequence shown here is derived from an EMBL/GenBank/DDBJ whole genome shotgun (WGS) entry which is preliminary data.</text>
</comment>
<comment type="subcellular location">
    <subcellularLocation>
        <location evidence="1 8">Cell membrane</location>
        <topology evidence="1 8">Multi-pass membrane protein</topology>
    </subcellularLocation>
</comment>
<comment type="similarity">
    <text evidence="2">Belongs to the binding-protein-dependent transport system permease family. CysTW subfamily.</text>
</comment>
<evidence type="ECO:0000256" key="8">
    <source>
        <dbReference type="RuleBase" id="RU363032"/>
    </source>
</evidence>
<dbReference type="GO" id="GO:0005886">
    <property type="term" value="C:plasma membrane"/>
    <property type="evidence" value="ECO:0007669"/>
    <property type="project" value="UniProtKB-SubCell"/>
</dbReference>
<feature type="transmembrane region" description="Helical" evidence="8">
    <location>
        <begin position="238"/>
        <end position="261"/>
    </location>
</feature>
<feature type="transmembrane region" description="Helical" evidence="8">
    <location>
        <begin position="338"/>
        <end position="363"/>
    </location>
</feature>
<protein>
    <submittedName>
        <fullName evidence="10">Putative spermidine/putrescine transport system permease protein</fullName>
    </submittedName>
</protein>
<feature type="transmembrane region" description="Helical" evidence="8">
    <location>
        <begin position="390"/>
        <end position="411"/>
    </location>
</feature>
<evidence type="ECO:0000259" key="9">
    <source>
        <dbReference type="PROSITE" id="PS50928"/>
    </source>
</evidence>
<reference evidence="10 11" key="1">
    <citation type="submission" date="2019-03" db="EMBL/GenBank/DDBJ databases">
        <title>Genomic Encyclopedia of Type Strains, Phase IV (KMG-IV): sequencing the most valuable type-strain genomes for metagenomic binning, comparative biology and taxonomic classification.</title>
        <authorList>
            <person name="Goeker M."/>
        </authorList>
    </citation>
    <scope>NUCLEOTIDE SEQUENCE [LARGE SCALE GENOMIC DNA]</scope>
    <source>
        <strain evidence="10 11">DSM 24830</strain>
    </source>
</reference>
<feature type="transmembrane region" description="Helical" evidence="8">
    <location>
        <begin position="207"/>
        <end position="231"/>
    </location>
</feature>
<dbReference type="SUPFAM" id="SSF161098">
    <property type="entry name" value="MetI-like"/>
    <property type="match status" value="1"/>
</dbReference>
<keyword evidence="6 8" id="KW-1133">Transmembrane helix</keyword>
<dbReference type="RefSeq" id="WP_131906718.1">
    <property type="nucleotide sequence ID" value="NZ_BAAAFU010000001.1"/>
</dbReference>
<feature type="transmembrane region" description="Helical" evidence="8">
    <location>
        <begin position="32"/>
        <end position="56"/>
    </location>
</feature>
<dbReference type="Pfam" id="PF00528">
    <property type="entry name" value="BPD_transp_1"/>
    <property type="match status" value="1"/>
</dbReference>
<evidence type="ECO:0000256" key="2">
    <source>
        <dbReference type="ARBA" id="ARBA00007069"/>
    </source>
</evidence>
<dbReference type="Proteomes" id="UP000294887">
    <property type="component" value="Unassembled WGS sequence"/>
</dbReference>
<dbReference type="PROSITE" id="PS50928">
    <property type="entry name" value="ABC_TM1"/>
    <property type="match status" value="1"/>
</dbReference>
<proteinExistence type="inferred from homology"/>
<dbReference type="PANTHER" id="PTHR42929:SF5">
    <property type="entry name" value="ABC TRANSPORTER PERMEASE PROTEIN"/>
    <property type="match status" value="1"/>
</dbReference>
<organism evidence="10 11">
    <name type="scientific">Cocleimonas flava</name>
    <dbReference type="NCBI Taxonomy" id="634765"/>
    <lineage>
        <taxon>Bacteria</taxon>
        <taxon>Pseudomonadati</taxon>
        <taxon>Pseudomonadota</taxon>
        <taxon>Gammaproteobacteria</taxon>
        <taxon>Thiotrichales</taxon>
        <taxon>Thiotrichaceae</taxon>
        <taxon>Cocleimonas</taxon>
    </lineage>
</organism>
<evidence type="ECO:0000256" key="6">
    <source>
        <dbReference type="ARBA" id="ARBA00022989"/>
    </source>
</evidence>
<evidence type="ECO:0000313" key="11">
    <source>
        <dbReference type="Proteomes" id="UP000294887"/>
    </source>
</evidence>
<feature type="transmembrane region" description="Helical" evidence="8">
    <location>
        <begin position="294"/>
        <end position="317"/>
    </location>
</feature>
<evidence type="ECO:0000256" key="4">
    <source>
        <dbReference type="ARBA" id="ARBA00022475"/>
    </source>
</evidence>
<keyword evidence="3 8" id="KW-0813">Transport</keyword>
<dbReference type="PANTHER" id="PTHR42929">
    <property type="entry name" value="INNER MEMBRANE ABC TRANSPORTER PERMEASE PROTEIN YDCU-RELATED-RELATED"/>
    <property type="match status" value="1"/>
</dbReference>
<dbReference type="InterPro" id="IPR000515">
    <property type="entry name" value="MetI-like"/>
</dbReference>